<dbReference type="VEuPathDB" id="FungiDB:CCM_07733"/>
<sequence length="580" mass="63216">MPRFPEPVSISILKRAAAEKHAQVVRLALDRFTYSELDLDNALRGAADLPANLLDGPARGAFPSLEYLHQQQVIGLLIDAGADPNRCRHIVNKAATYIDLVGALKTLLERGADPNERRGDQGATALHRLGSPVYVGRGPARYCHETGIRILLDHGARVLERDTEGNTALHYAAFGSNLQIFRLLVSKLPPDMDASIISLKNNSGEALLHWAAAGKKYDVVQYLLSAGADVNCANDNGWTPLLCAVAPSKAIYQLYDMAETATLLLEQGADPLVCSTEAWTPLLCVAAHLDTEEDSLLAKVAADLVARGATIAQRAVMLSVSAHYGRHSARPDTLDIGLWGSRLASYLLTASQEGSGAVVVNDTTPLHWAALYGAVGTAAVLKAHGADTQAKDANADSAIQLTFAGSPLRALAERVDRVHDNVLFITLIRPKFIECISIGLRLLPGFLLRPLQRQLPPQYYLPGRLVLKTRKPGWDDEFVNEKAMYKRVEPLQGRIIPRFLGDAEFNNTPSIVLSRFEGVPSNKQGLNALPAEDFKRQLEPILRAFTDYGVIYDDPKLDNFIVVKGKVKVVDLESILDKSI</sequence>
<keyword evidence="2 3" id="KW-0040">ANK repeat</keyword>
<dbReference type="Proteomes" id="UP000323067">
    <property type="component" value="Chromosome vi"/>
</dbReference>
<dbReference type="PANTHER" id="PTHR24193">
    <property type="entry name" value="ANKYRIN REPEAT PROTEIN"/>
    <property type="match status" value="1"/>
</dbReference>
<dbReference type="SMART" id="SM00248">
    <property type="entry name" value="ANK"/>
    <property type="match status" value="7"/>
</dbReference>
<dbReference type="GO" id="GO:0005634">
    <property type="term" value="C:nucleus"/>
    <property type="evidence" value="ECO:0007669"/>
    <property type="project" value="TreeGrafter"/>
</dbReference>
<gene>
    <name evidence="4" type="ORF">A9K55_005497</name>
</gene>
<evidence type="ECO:0000256" key="1">
    <source>
        <dbReference type="ARBA" id="ARBA00022737"/>
    </source>
</evidence>
<dbReference type="InterPro" id="IPR050663">
    <property type="entry name" value="Ankyrin-SOCS_Box"/>
</dbReference>
<evidence type="ECO:0000313" key="5">
    <source>
        <dbReference type="Proteomes" id="UP000323067"/>
    </source>
</evidence>
<dbReference type="Gene3D" id="1.25.40.20">
    <property type="entry name" value="Ankyrin repeat-containing domain"/>
    <property type="match status" value="3"/>
</dbReference>
<dbReference type="GO" id="GO:0045944">
    <property type="term" value="P:positive regulation of transcription by RNA polymerase II"/>
    <property type="evidence" value="ECO:0007669"/>
    <property type="project" value="TreeGrafter"/>
</dbReference>
<dbReference type="Pfam" id="PF13637">
    <property type="entry name" value="Ank_4"/>
    <property type="match status" value="2"/>
</dbReference>
<name>A0A2H4SAN4_CORMI</name>
<dbReference type="InterPro" id="IPR011009">
    <property type="entry name" value="Kinase-like_dom_sf"/>
</dbReference>
<dbReference type="VEuPathDB" id="FungiDB:CCM_03487"/>
<dbReference type="PROSITE" id="PS50088">
    <property type="entry name" value="ANK_REPEAT"/>
    <property type="match status" value="3"/>
</dbReference>
<dbReference type="PANTHER" id="PTHR24193:SF121">
    <property type="entry name" value="ADA2A-CONTAINING COMPLEX COMPONENT 3, ISOFORM D"/>
    <property type="match status" value="1"/>
</dbReference>
<dbReference type="AlphaFoldDB" id="A0A2H4SAN4"/>
<organism evidence="4 5">
    <name type="scientific">Cordyceps militaris</name>
    <name type="common">Caterpillar fungus</name>
    <name type="synonym">Clavaria militaris</name>
    <dbReference type="NCBI Taxonomy" id="73501"/>
    <lineage>
        <taxon>Eukaryota</taxon>
        <taxon>Fungi</taxon>
        <taxon>Dikarya</taxon>
        <taxon>Ascomycota</taxon>
        <taxon>Pezizomycotina</taxon>
        <taxon>Sordariomycetes</taxon>
        <taxon>Hypocreomycetidae</taxon>
        <taxon>Hypocreales</taxon>
        <taxon>Cordycipitaceae</taxon>
        <taxon>Cordyceps</taxon>
    </lineage>
</organism>
<evidence type="ECO:0000313" key="4">
    <source>
        <dbReference type="EMBL" id="ATY60169.1"/>
    </source>
</evidence>
<proteinExistence type="predicted"/>
<feature type="repeat" description="ANK" evidence="3">
    <location>
        <begin position="164"/>
        <end position="187"/>
    </location>
</feature>
<reference evidence="4 5" key="1">
    <citation type="journal article" date="2017" name="BMC Genomics">
        <title>Chromosome level assembly and secondary metabolite potential of the parasitic fungus Cordyceps militaris.</title>
        <authorList>
            <person name="Kramer G.J."/>
            <person name="Nodwell J.R."/>
        </authorList>
    </citation>
    <scope>NUCLEOTIDE SEQUENCE [LARGE SCALE GENOMIC DNA]</scope>
    <source>
        <strain evidence="4 5">ATCC 34164</strain>
    </source>
</reference>
<evidence type="ECO:0000256" key="3">
    <source>
        <dbReference type="PROSITE-ProRule" id="PRU00023"/>
    </source>
</evidence>
<feature type="repeat" description="ANK" evidence="3">
    <location>
        <begin position="203"/>
        <end position="235"/>
    </location>
</feature>
<keyword evidence="1" id="KW-0677">Repeat</keyword>
<feature type="repeat" description="ANK" evidence="3">
    <location>
        <begin position="361"/>
        <end position="393"/>
    </location>
</feature>
<dbReference type="InterPro" id="IPR036770">
    <property type="entry name" value="Ankyrin_rpt-contain_sf"/>
</dbReference>
<dbReference type="Pfam" id="PF00023">
    <property type="entry name" value="Ank"/>
    <property type="match status" value="1"/>
</dbReference>
<dbReference type="EMBL" id="CP023323">
    <property type="protein sequence ID" value="ATY60169.1"/>
    <property type="molecule type" value="Genomic_DNA"/>
</dbReference>
<protein>
    <submittedName>
        <fullName evidence="4">Ankyrin domain</fullName>
    </submittedName>
</protein>
<evidence type="ECO:0000256" key="2">
    <source>
        <dbReference type="ARBA" id="ARBA00023043"/>
    </source>
</evidence>
<accession>A0A2H4SAN4</accession>
<dbReference type="InterPro" id="IPR002110">
    <property type="entry name" value="Ankyrin_rpt"/>
</dbReference>
<dbReference type="VEuPathDB" id="FungiDB:A9K55_005497"/>
<dbReference type="GO" id="GO:0000976">
    <property type="term" value="F:transcription cis-regulatory region binding"/>
    <property type="evidence" value="ECO:0007669"/>
    <property type="project" value="TreeGrafter"/>
</dbReference>
<dbReference type="PROSITE" id="PS50297">
    <property type="entry name" value="ANK_REP_REGION"/>
    <property type="match status" value="3"/>
</dbReference>
<dbReference type="SUPFAM" id="SSF48403">
    <property type="entry name" value="Ankyrin repeat"/>
    <property type="match status" value="1"/>
</dbReference>
<dbReference type="OrthoDB" id="2942798at2759"/>
<dbReference type="SUPFAM" id="SSF56112">
    <property type="entry name" value="Protein kinase-like (PK-like)"/>
    <property type="match status" value="1"/>
</dbReference>
<dbReference type="PRINTS" id="PR01415">
    <property type="entry name" value="ANKYRIN"/>
</dbReference>